<evidence type="ECO:0000256" key="1">
    <source>
        <dbReference type="SAM" id="Phobius"/>
    </source>
</evidence>
<evidence type="ECO:0000313" key="2">
    <source>
        <dbReference type="EMBL" id="ADJ16139.1"/>
    </source>
</evidence>
<evidence type="ECO:0000313" key="3">
    <source>
        <dbReference type="EMBL" id="ELY37568.1"/>
    </source>
</evidence>
<dbReference type="EMBL" id="AOHV01000025">
    <property type="protein sequence ID" value="ELY37568.1"/>
    <property type="molecule type" value="Genomic_DNA"/>
</dbReference>
<gene>
    <name evidence="2" type="ordered locus">HacjB3_13790</name>
    <name evidence="3" type="ORF">C497_09003</name>
</gene>
<keyword evidence="1" id="KW-0812">Transmembrane</keyword>
<dbReference type="Proteomes" id="UP000011645">
    <property type="component" value="Unassembled WGS sequence"/>
</dbReference>
<dbReference type="EMBL" id="CP002062">
    <property type="protein sequence ID" value="ADJ16139.1"/>
    <property type="molecule type" value="Genomic_DNA"/>
</dbReference>
<dbReference type="PATRIC" id="fig|795797.18.peg.2760"/>
<keyword evidence="1" id="KW-0472">Membrane</keyword>
<organism evidence="2 4">
    <name type="scientific">Halalkalicoccus jeotgali (strain DSM 18796 / CECT 7217 / JCM 14584 / KCTC 4019 / B3)</name>
    <dbReference type="NCBI Taxonomy" id="795797"/>
    <lineage>
        <taxon>Archaea</taxon>
        <taxon>Methanobacteriati</taxon>
        <taxon>Methanobacteriota</taxon>
        <taxon>Stenosarchaea group</taxon>
        <taxon>Halobacteria</taxon>
        <taxon>Halobacteriales</taxon>
        <taxon>Halococcaceae</taxon>
        <taxon>Halalkalicoccus</taxon>
    </lineage>
</organism>
<accession>D8J893</accession>
<proteinExistence type="predicted"/>
<dbReference type="HOGENOM" id="CLU_3020845_0_0_2"/>
<dbReference type="AlphaFoldDB" id="D8J893"/>
<keyword evidence="5" id="KW-1185">Reference proteome</keyword>
<name>D8J893_HALJB</name>
<evidence type="ECO:0000313" key="4">
    <source>
        <dbReference type="Proteomes" id="UP000000390"/>
    </source>
</evidence>
<dbReference type="KEGG" id="hje:HacjB3_13790"/>
<keyword evidence="1" id="KW-1133">Transmembrane helix</keyword>
<feature type="transmembrane region" description="Helical" evidence="1">
    <location>
        <begin position="32"/>
        <end position="49"/>
    </location>
</feature>
<reference evidence="3 5" key="2">
    <citation type="journal article" date="2014" name="PLoS Genet.">
        <title>Phylogenetically driven sequencing of extremely halophilic archaea reveals strategies for static and dynamic osmo-response.</title>
        <authorList>
            <person name="Becker E.A."/>
            <person name="Seitzer P.M."/>
            <person name="Tritt A."/>
            <person name="Larsen D."/>
            <person name="Krusor M."/>
            <person name="Yao A.I."/>
            <person name="Wu D."/>
            <person name="Madern D."/>
            <person name="Eisen J.A."/>
            <person name="Darling A.E."/>
            <person name="Facciotti M.T."/>
        </authorList>
    </citation>
    <scope>NUCLEOTIDE SEQUENCE [LARGE SCALE GENOMIC DNA]</scope>
    <source>
        <strain evidence="3">B3</strain>
        <strain evidence="5">DSM 18796 / CECT 7217 / JCM 14584 / KCTC 4019 / B3</strain>
    </source>
</reference>
<dbReference type="STRING" id="795797.HacjB3_13790"/>
<reference evidence="2 4" key="1">
    <citation type="journal article" date="2010" name="J. Bacteriol.">
        <title>Complete genome sequence of Halalkalicoccus jeotgali B3(T), an extremely halophilic archaeon.</title>
        <authorList>
            <person name="Roh S.W."/>
            <person name="Nam Y.D."/>
            <person name="Nam S.H."/>
            <person name="Choi S.H."/>
            <person name="Park H.S."/>
            <person name="Bae J.W."/>
        </authorList>
    </citation>
    <scope>NUCLEOTIDE SEQUENCE [LARGE SCALE GENOMIC DNA]</scope>
    <source>
        <strain evidence="2">B3</strain>
        <strain evidence="4">DSM 18796 / CECT 7217 / JCM 14584 / KCTC 4019 / B3</strain>
    </source>
</reference>
<evidence type="ECO:0000313" key="5">
    <source>
        <dbReference type="Proteomes" id="UP000011645"/>
    </source>
</evidence>
<dbReference type="Proteomes" id="UP000000390">
    <property type="component" value="Chromosome"/>
</dbReference>
<protein>
    <submittedName>
        <fullName evidence="2">Uncharacterized protein</fullName>
    </submittedName>
</protein>
<sequence>MQRAGIVLVALAVLLLIGLLPGIALVPNLPGASLAVVLLAVGTLLIGVARERRPV</sequence>